<feature type="binding site" evidence="13">
    <location>
        <position position="281"/>
    </location>
    <ligand>
        <name>ATP</name>
        <dbReference type="ChEBI" id="CHEBI:30616"/>
    </ligand>
</feature>
<comment type="subunit">
    <text evidence="3 13">Monomer.</text>
</comment>
<protein>
    <recommendedName>
        <fullName evidence="13">Cysteine--tRNA ligase</fullName>
        <ecNumber evidence="13">6.1.1.16</ecNumber>
    </recommendedName>
    <alternativeName>
        <fullName evidence="13">Cysteinyl-tRNA synthetase</fullName>
        <shortName evidence="13">CysRS</shortName>
    </alternativeName>
</protein>
<dbReference type="SUPFAM" id="SSF52374">
    <property type="entry name" value="Nucleotidylyl transferase"/>
    <property type="match status" value="1"/>
</dbReference>
<dbReference type="GO" id="GO:0005524">
    <property type="term" value="F:ATP binding"/>
    <property type="evidence" value="ECO:0007669"/>
    <property type="project" value="UniProtKB-UniRule"/>
</dbReference>
<keyword evidence="4 13" id="KW-0963">Cytoplasm</keyword>
<dbReference type="AlphaFoldDB" id="W1Q1B2"/>
<evidence type="ECO:0000256" key="13">
    <source>
        <dbReference type="HAMAP-Rule" id="MF_00041"/>
    </source>
</evidence>
<evidence type="ECO:0000256" key="5">
    <source>
        <dbReference type="ARBA" id="ARBA00022598"/>
    </source>
</evidence>
<comment type="catalytic activity">
    <reaction evidence="12 13">
        <text>tRNA(Cys) + L-cysteine + ATP = L-cysteinyl-tRNA(Cys) + AMP + diphosphate</text>
        <dbReference type="Rhea" id="RHEA:17773"/>
        <dbReference type="Rhea" id="RHEA-COMP:9661"/>
        <dbReference type="Rhea" id="RHEA-COMP:9679"/>
        <dbReference type="ChEBI" id="CHEBI:30616"/>
        <dbReference type="ChEBI" id="CHEBI:33019"/>
        <dbReference type="ChEBI" id="CHEBI:35235"/>
        <dbReference type="ChEBI" id="CHEBI:78442"/>
        <dbReference type="ChEBI" id="CHEBI:78517"/>
        <dbReference type="ChEBI" id="CHEBI:456215"/>
        <dbReference type="EC" id="6.1.1.16"/>
    </reaction>
</comment>
<dbReference type="PANTHER" id="PTHR10890:SF3">
    <property type="entry name" value="CYSTEINE--TRNA LIGASE, CYTOPLASMIC"/>
    <property type="match status" value="1"/>
</dbReference>
<evidence type="ECO:0000313" key="17">
    <source>
        <dbReference type="Proteomes" id="UP000019050"/>
    </source>
</evidence>
<dbReference type="PANTHER" id="PTHR10890">
    <property type="entry name" value="CYSTEINYL-TRNA SYNTHETASE"/>
    <property type="match status" value="1"/>
</dbReference>
<dbReference type="InterPro" id="IPR015273">
    <property type="entry name" value="Cys-tRNA-synt_Ia_DALR"/>
</dbReference>
<sequence length="480" mass="54572">MQRSNTMAIQVYNTLTRQKEVFRPIKEGQVAFYVCGPTVYNYIHIGNARSAVAFDTIRRYFQYRGYQVNYVSNFTDVDDKIIKAAIAEGSTPEAIADKYIAAFKEDTGQLNIQAATVHPRVMENIEEIIAFVQTLIEKGYAYESEGDVYFKTESFKDYGHLSDQSLEDLLVGASERLDQAVAERKANPLDFALWKTAKPGEIAWDSPWGPGRPGWHIECSVMATKYLGDTIDIHGGGQDLTFPHHENEIAQSEACTGHTFAHYWLHNGFVTIGKQDEKMSKSLGNFVLLRDLLAAYDPMVIRYMLATTHYRRPLRYDEAVITEAQANVNKLREAIRRLKHRQEQASADLEGHETWLAEINGIQEQFVTAMDDDFNASNGITALFDLVKSLNRYLDLELVSQVVLSLYDKVLHDLLAVFGLDLEDKSNSIDQEIEALIEERRQARANKDFARSDAIRDQLKEQGILLDDTPQGTVWKRVNR</sequence>
<feature type="short sequence motif" description="'KMSKS' region" evidence="13">
    <location>
        <begin position="278"/>
        <end position="282"/>
    </location>
</feature>
<feature type="coiled-coil region" evidence="14">
    <location>
        <begin position="426"/>
        <end position="453"/>
    </location>
</feature>
<comment type="cofactor">
    <cofactor evidence="13">
        <name>Zn(2+)</name>
        <dbReference type="ChEBI" id="CHEBI:29105"/>
    </cofactor>
    <text evidence="13">Binds 1 zinc ion per subunit.</text>
</comment>
<dbReference type="GO" id="GO:0006423">
    <property type="term" value="P:cysteinyl-tRNA aminoacylation"/>
    <property type="evidence" value="ECO:0007669"/>
    <property type="project" value="UniProtKB-UniRule"/>
</dbReference>
<dbReference type="InterPro" id="IPR024909">
    <property type="entry name" value="Cys-tRNA/MSH_ligase"/>
</dbReference>
<keyword evidence="7 13" id="KW-0547">Nucleotide-binding</keyword>
<comment type="similarity">
    <text evidence="2 13">Belongs to the class-I aminoacyl-tRNA synthetase family.</text>
</comment>
<organism evidence="16 17">
    <name type="scientific">Abiotrophia defectiva ATCC 49176</name>
    <dbReference type="NCBI Taxonomy" id="592010"/>
    <lineage>
        <taxon>Bacteria</taxon>
        <taxon>Bacillati</taxon>
        <taxon>Bacillota</taxon>
        <taxon>Bacilli</taxon>
        <taxon>Lactobacillales</taxon>
        <taxon>Aerococcaceae</taxon>
        <taxon>Abiotrophia</taxon>
    </lineage>
</organism>
<keyword evidence="11 13" id="KW-0030">Aminoacyl-tRNA synthetase</keyword>
<dbReference type="SUPFAM" id="SSF47323">
    <property type="entry name" value="Anticodon-binding domain of a subclass of class I aminoacyl-tRNA synthetases"/>
    <property type="match status" value="1"/>
</dbReference>
<dbReference type="Pfam" id="PF01406">
    <property type="entry name" value="tRNA-synt_1e"/>
    <property type="match status" value="1"/>
</dbReference>
<dbReference type="Pfam" id="PF09190">
    <property type="entry name" value="DALR_2"/>
    <property type="match status" value="1"/>
</dbReference>
<dbReference type="EMBL" id="ACIN03000017">
    <property type="protein sequence ID" value="ESK64768.1"/>
    <property type="molecule type" value="Genomic_DNA"/>
</dbReference>
<evidence type="ECO:0000259" key="15">
    <source>
        <dbReference type="SMART" id="SM00840"/>
    </source>
</evidence>
<feature type="coiled-coil region" evidence="14">
    <location>
        <begin position="321"/>
        <end position="348"/>
    </location>
</feature>
<reference evidence="16" key="1">
    <citation type="submission" date="2013-06" db="EMBL/GenBank/DDBJ databases">
        <authorList>
            <person name="Weinstock G."/>
            <person name="Sodergren E."/>
            <person name="Clifton S."/>
            <person name="Fulton L."/>
            <person name="Fulton B."/>
            <person name="Courtney L."/>
            <person name="Fronick C."/>
            <person name="Harrison M."/>
            <person name="Strong C."/>
            <person name="Farmer C."/>
            <person name="Delahaunty K."/>
            <person name="Markovic C."/>
            <person name="Hall O."/>
            <person name="Minx P."/>
            <person name="Tomlinson C."/>
            <person name="Mitreva M."/>
            <person name="Nelson J."/>
            <person name="Hou S."/>
            <person name="Wollam A."/>
            <person name="Pepin K.H."/>
            <person name="Johnson M."/>
            <person name="Bhonagiri V."/>
            <person name="Nash W.E."/>
            <person name="Warren W."/>
            <person name="Chinwalla A."/>
            <person name="Mardis E.R."/>
            <person name="Wilson R.K."/>
        </authorList>
    </citation>
    <scope>NUCLEOTIDE SEQUENCE [LARGE SCALE GENOMIC DNA]</scope>
    <source>
        <strain evidence="16">ATCC 49176</strain>
    </source>
</reference>
<dbReference type="EC" id="6.1.1.16" evidence="13"/>
<feature type="domain" description="Cysteinyl-tRNA synthetase class Ia DALR" evidence="15">
    <location>
        <begin position="365"/>
        <end position="429"/>
    </location>
</feature>
<dbReference type="InterPro" id="IPR015803">
    <property type="entry name" value="Cys-tRNA-ligase"/>
</dbReference>
<gene>
    <name evidence="13" type="primary">cysS</name>
    <name evidence="16" type="ORF">GCWU000182_001955</name>
</gene>
<name>W1Q1B2_ABIDE</name>
<keyword evidence="9 13" id="KW-0067">ATP-binding</keyword>
<dbReference type="Gene3D" id="3.40.50.620">
    <property type="entry name" value="HUPs"/>
    <property type="match status" value="1"/>
</dbReference>
<feature type="binding site" evidence="13">
    <location>
        <position position="35"/>
    </location>
    <ligand>
        <name>Zn(2+)</name>
        <dbReference type="ChEBI" id="CHEBI:29105"/>
    </ligand>
</feature>
<evidence type="ECO:0000313" key="16">
    <source>
        <dbReference type="EMBL" id="ESK64768.1"/>
    </source>
</evidence>
<dbReference type="SMART" id="SM00840">
    <property type="entry name" value="DALR_2"/>
    <property type="match status" value="1"/>
</dbReference>
<evidence type="ECO:0000256" key="4">
    <source>
        <dbReference type="ARBA" id="ARBA00022490"/>
    </source>
</evidence>
<dbReference type="InterPro" id="IPR032678">
    <property type="entry name" value="tRNA-synt_1_cat_dom"/>
</dbReference>
<evidence type="ECO:0000256" key="1">
    <source>
        <dbReference type="ARBA" id="ARBA00004496"/>
    </source>
</evidence>
<dbReference type="GO" id="GO:0008270">
    <property type="term" value="F:zinc ion binding"/>
    <property type="evidence" value="ECO:0007669"/>
    <property type="project" value="UniProtKB-UniRule"/>
</dbReference>
<accession>W1Q1B2</accession>
<evidence type="ECO:0000256" key="9">
    <source>
        <dbReference type="ARBA" id="ARBA00022840"/>
    </source>
</evidence>
<dbReference type="InterPro" id="IPR056411">
    <property type="entry name" value="CysS_C"/>
</dbReference>
<dbReference type="PRINTS" id="PR00983">
    <property type="entry name" value="TRNASYNTHCYS"/>
</dbReference>
<feature type="binding site" evidence="13">
    <location>
        <position position="219"/>
    </location>
    <ligand>
        <name>Zn(2+)</name>
        <dbReference type="ChEBI" id="CHEBI:29105"/>
    </ligand>
</feature>
<evidence type="ECO:0000256" key="12">
    <source>
        <dbReference type="ARBA" id="ARBA00047398"/>
    </source>
</evidence>
<dbReference type="NCBIfam" id="TIGR00435">
    <property type="entry name" value="cysS"/>
    <property type="match status" value="1"/>
</dbReference>
<dbReference type="eggNOG" id="COG0215">
    <property type="taxonomic scope" value="Bacteria"/>
</dbReference>
<keyword evidence="8 13" id="KW-0862">Zinc</keyword>
<feature type="binding site" evidence="13">
    <location>
        <position position="248"/>
    </location>
    <ligand>
        <name>Zn(2+)</name>
        <dbReference type="ChEBI" id="CHEBI:29105"/>
    </ligand>
</feature>
<evidence type="ECO:0000256" key="8">
    <source>
        <dbReference type="ARBA" id="ARBA00022833"/>
    </source>
</evidence>
<evidence type="ECO:0000256" key="7">
    <source>
        <dbReference type="ARBA" id="ARBA00022741"/>
    </source>
</evidence>
<dbReference type="CDD" id="cd00672">
    <property type="entry name" value="CysRS_core"/>
    <property type="match status" value="1"/>
</dbReference>
<dbReference type="Gene3D" id="1.20.120.1910">
    <property type="entry name" value="Cysteine-tRNA ligase, C-terminal anti-codon recognition domain"/>
    <property type="match status" value="1"/>
</dbReference>
<evidence type="ECO:0000256" key="6">
    <source>
        <dbReference type="ARBA" id="ARBA00022723"/>
    </source>
</evidence>
<dbReference type="HAMAP" id="MF_00041">
    <property type="entry name" value="Cys_tRNA_synth"/>
    <property type="match status" value="1"/>
</dbReference>
<dbReference type="Pfam" id="PF23493">
    <property type="entry name" value="CysS_C"/>
    <property type="match status" value="1"/>
</dbReference>
<dbReference type="FunFam" id="3.40.50.620:FF:000009">
    <property type="entry name" value="Cysteine--tRNA ligase"/>
    <property type="match status" value="1"/>
</dbReference>
<keyword evidence="5 13" id="KW-0436">Ligase</keyword>
<evidence type="ECO:0000256" key="3">
    <source>
        <dbReference type="ARBA" id="ARBA00011245"/>
    </source>
</evidence>
<dbReference type="GO" id="GO:0005829">
    <property type="term" value="C:cytosol"/>
    <property type="evidence" value="ECO:0007669"/>
    <property type="project" value="TreeGrafter"/>
</dbReference>
<proteinExistence type="inferred from homology"/>
<comment type="caution">
    <text evidence="16">The sequence shown here is derived from an EMBL/GenBank/DDBJ whole genome shotgun (WGS) entry which is preliminary data.</text>
</comment>
<evidence type="ECO:0000256" key="11">
    <source>
        <dbReference type="ARBA" id="ARBA00023146"/>
    </source>
</evidence>
<keyword evidence="17" id="KW-1185">Reference proteome</keyword>
<evidence type="ECO:0000256" key="2">
    <source>
        <dbReference type="ARBA" id="ARBA00005594"/>
    </source>
</evidence>
<feature type="binding site" evidence="13">
    <location>
        <position position="244"/>
    </location>
    <ligand>
        <name>Zn(2+)</name>
        <dbReference type="ChEBI" id="CHEBI:29105"/>
    </ligand>
</feature>
<dbReference type="GO" id="GO:0004817">
    <property type="term" value="F:cysteine-tRNA ligase activity"/>
    <property type="evidence" value="ECO:0007669"/>
    <property type="project" value="UniProtKB-UniRule"/>
</dbReference>
<keyword evidence="10 13" id="KW-0648">Protein biosynthesis</keyword>
<dbReference type="Proteomes" id="UP000019050">
    <property type="component" value="Unassembled WGS sequence"/>
</dbReference>
<dbReference type="HOGENOM" id="CLU_013528_0_1_9"/>
<evidence type="ECO:0000256" key="14">
    <source>
        <dbReference type="SAM" id="Coils"/>
    </source>
</evidence>
<keyword evidence="14" id="KW-0175">Coiled coil</keyword>
<dbReference type="InterPro" id="IPR009080">
    <property type="entry name" value="tRNAsynth_Ia_anticodon-bd"/>
</dbReference>
<feature type="short sequence motif" description="'HIGH' region" evidence="13">
    <location>
        <begin position="37"/>
        <end position="47"/>
    </location>
</feature>
<keyword evidence="6 13" id="KW-0479">Metal-binding</keyword>
<evidence type="ECO:0000256" key="10">
    <source>
        <dbReference type="ARBA" id="ARBA00022917"/>
    </source>
</evidence>
<dbReference type="InterPro" id="IPR014729">
    <property type="entry name" value="Rossmann-like_a/b/a_fold"/>
</dbReference>
<comment type="subcellular location">
    <subcellularLocation>
        <location evidence="1 13">Cytoplasm</location>
    </subcellularLocation>
</comment>
<dbReference type="STRING" id="592010.GCWU000182_001955"/>